<organism evidence="2">
    <name type="scientific">freshwater metagenome</name>
    <dbReference type="NCBI Taxonomy" id="449393"/>
    <lineage>
        <taxon>unclassified sequences</taxon>
        <taxon>metagenomes</taxon>
        <taxon>ecological metagenomes</taxon>
    </lineage>
</organism>
<proteinExistence type="predicted"/>
<feature type="region of interest" description="Disordered" evidence="1">
    <location>
        <begin position="102"/>
        <end position="130"/>
    </location>
</feature>
<reference evidence="2" key="1">
    <citation type="submission" date="2020-05" db="EMBL/GenBank/DDBJ databases">
        <authorList>
            <person name="Chiriac C."/>
            <person name="Salcher M."/>
            <person name="Ghai R."/>
            <person name="Kavagutti S V."/>
        </authorList>
    </citation>
    <scope>NUCLEOTIDE SEQUENCE</scope>
</reference>
<evidence type="ECO:0000313" key="2">
    <source>
        <dbReference type="EMBL" id="CAB4988600.1"/>
    </source>
</evidence>
<accession>A0A6J7N590</accession>
<dbReference type="AlphaFoldDB" id="A0A6J7N590"/>
<evidence type="ECO:0000256" key="1">
    <source>
        <dbReference type="SAM" id="MobiDB-lite"/>
    </source>
</evidence>
<protein>
    <submittedName>
        <fullName evidence="2">Unannotated protein</fullName>
    </submittedName>
</protein>
<sequence>MILAAAAANRVLLELAQPGGGLAGIADRCLRAPDGIGPCPRERCDASEVAEHVQRWPLRAQELMGEPGHREEHIAGLDAIAIADPEGDVEIIVAAHRHEHCRRNRDAGGDTGAAGDEIEGRALTRRHGSHRGDVDAAIEILLDRSEHQ</sequence>
<dbReference type="EMBL" id="CAFBOM010000136">
    <property type="protein sequence ID" value="CAB4988600.1"/>
    <property type="molecule type" value="Genomic_DNA"/>
</dbReference>
<gene>
    <name evidence="2" type="ORF">UFOPK3957_00886</name>
</gene>
<name>A0A6J7N590_9ZZZZ</name>